<keyword evidence="7" id="KW-1185">Reference proteome</keyword>
<reference evidence="6 7" key="1">
    <citation type="submission" date="2019-02" db="EMBL/GenBank/DDBJ databases">
        <title>Deep-cultivation of Planctomycetes and their phenomic and genomic characterization uncovers novel biology.</title>
        <authorList>
            <person name="Wiegand S."/>
            <person name="Jogler M."/>
            <person name="Boedeker C."/>
            <person name="Pinto D."/>
            <person name="Vollmers J."/>
            <person name="Rivas-Marin E."/>
            <person name="Kohn T."/>
            <person name="Peeters S.H."/>
            <person name="Heuer A."/>
            <person name="Rast P."/>
            <person name="Oberbeckmann S."/>
            <person name="Bunk B."/>
            <person name="Jeske O."/>
            <person name="Meyerdierks A."/>
            <person name="Storesund J.E."/>
            <person name="Kallscheuer N."/>
            <person name="Luecker S."/>
            <person name="Lage O.M."/>
            <person name="Pohl T."/>
            <person name="Merkel B.J."/>
            <person name="Hornburger P."/>
            <person name="Mueller R.-W."/>
            <person name="Bruemmer F."/>
            <person name="Labrenz M."/>
            <person name="Spormann A.M."/>
            <person name="Op den Camp H."/>
            <person name="Overmann J."/>
            <person name="Amann R."/>
            <person name="Jetten M.S.M."/>
            <person name="Mascher T."/>
            <person name="Medema M.H."/>
            <person name="Devos D.P."/>
            <person name="Kaster A.-K."/>
            <person name="Ovreas L."/>
            <person name="Rohde M."/>
            <person name="Galperin M.Y."/>
            <person name="Jogler C."/>
        </authorList>
    </citation>
    <scope>NUCLEOTIDE SEQUENCE [LARGE SCALE GENOMIC DNA]</scope>
    <source>
        <strain evidence="6 7">Mal52</strain>
    </source>
</reference>
<evidence type="ECO:0000256" key="3">
    <source>
        <dbReference type="ARBA" id="ARBA00022801"/>
    </source>
</evidence>
<feature type="domain" description="Nudix hydrolase" evidence="5">
    <location>
        <begin position="7"/>
        <end position="134"/>
    </location>
</feature>
<dbReference type="KEGG" id="sdyn:Mal52_37410"/>
<keyword evidence="3 6" id="KW-0378">Hydrolase</keyword>
<dbReference type="Proteomes" id="UP000319383">
    <property type="component" value="Chromosome"/>
</dbReference>
<dbReference type="SUPFAM" id="SSF55811">
    <property type="entry name" value="Nudix"/>
    <property type="match status" value="1"/>
</dbReference>
<gene>
    <name evidence="6" type="primary">ndx1</name>
    <name evidence="6" type="ORF">Mal52_37410</name>
</gene>
<evidence type="ECO:0000256" key="1">
    <source>
        <dbReference type="ARBA" id="ARBA00001946"/>
    </source>
</evidence>
<protein>
    <submittedName>
        <fullName evidence="6">Diadenosine hexaphosphate hydrolase</fullName>
        <ecNumber evidence="6">3.6.1.61</ecNumber>
    </submittedName>
</protein>
<evidence type="ECO:0000313" key="6">
    <source>
        <dbReference type="EMBL" id="QDU45249.1"/>
    </source>
</evidence>
<dbReference type="GO" id="GO:0016462">
    <property type="term" value="F:pyrophosphatase activity"/>
    <property type="evidence" value="ECO:0007669"/>
    <property type="project" value="InterPro"/>
</dbReference>
<dbReference type="InterPro" id="IPR047198">
    <property type="entry name" value="DDP-like_NUDIX"/>
</dbReference>
<dbReference type="EMBL" id="CP036276">
    <property type="protein sequence ID" value="QDU45249.1"/>
    <property type="molecule type" value="Genomic_DNA"/>
</dbReference>
<dbReference type="Gene3D" id="3.90.79.10">
    <property type="entry name" value="Nucleoside Triphosphate Pyrophosphohydrolase"/>
    <property type="match status" value="1"/>
</dbReference>
<evidence type="ECO:0000313" key="7">
    <source>
        <dbReference type="Proteomes" id="UP000319383"/>
    </source>
</evidence>
<dbReference type="PANTHER" id="PTHR12629">
    <property type="entry name" value="DIPHOSPHOINOSITOL POLYPHOSPHATE PHOSPHOHYDROLASE"/>
    <property type="match status" value="1"/>
</dbReference>
<dbReference type="EC" id="3.6.1.61" evidence="6"/>
<sequence>MASQSQQLVEQAGAIPFRKRKGKLEFCLITSARKKKWGFPKGMIDPGETYLETALKESHEEAGLHGEIIGDPVGSYEYSKWGLELNVTVVLMQVSSVDDEWDEQHIRRRCWVSESKARNLIDRTELRALLGDAVERISALDD</sequence>
<dbReference type="InterPro" id="IPR000086">
    <property type="entry name" value="NUDIX_hydrolase_dom"/>
</dbReference>
<dbReference type="PANTHER" id="PTHR12629:SF0">
    <property type="entry name" value="DIPHOSPHOINOSITOL-POLYPHOSPHATE DIPHOSPHATASE"/>
    <property type="match status" value="1"/>
</dbReference>
<name>A0A517ZRY3_9PLAN</name>
<dbReference type="RefSeq" id="WP_145377647.1">
    <property type="nucleotide sequence ID" value="NZ_CAXBED010000274.1"/>
</dbReference>
<dbReference type="GO" id="GO:0005737">
    <property type="term" value="C:cytoplasm"/>
    <property type="evidence" value="ECO:0007669"/>
    <property type="project" value="TreeGrafter"/>
</dbReference>
<evidence type="ECO:0000256" key="2">
    <source>
        <dbReference type="ARBA" id="ARBA00022723"/>
    </source>
</evidence>
<dbReference type="PROSITE" id="PS51462">
    <property type="entry name" value="NUDIX"/>
    <property type="match status" value="1"/>
</dbReference>
<dbReference type="InterPro" id="IPR015797">
    <property type="entry name" value="NUDIX_hydrolase-like_dom_sf"/>
</dbReference>
<accession>A0A517ZRY3</accession>
<dbReference type="Pfam" id="PF00293">
    <property type="entry name" value="NUDIX"/>
    <property type="match status" value="1"/>
</dbReference>
<comment type="cofactor">
    <cofactor evidence="1">
        <name>Mg(2+)</name>
        <dbReference type="ChEBI" id="CHEBI:18420"/>
    </cofactor>
</comment>
<proteinExistence type="predicted"/>
<keyword evidence="4" id="KW-0460">Magnesium</keyword>
<keyword evidence="2" id="KW-0479">Metal-binding</keyword>
<evidence type="ECO:0000256" key="4">
    <source>
        <dbReference type="ARBA" id="ARBA00022842"/>
    </source>
</evidence>
<dbReference type="GO" id="GO:0046872">
    <property type="term" value="F:metal ion binding"/>
    <property type="evidence" value="ECO:0007669"/>
    <property type="project" value="UniProtKB-KW"/>
</dbReference>
<dbReference type="AlphaFoldDB" id="A0A517ZRY3"/>
<organism evidence="6 7">
    <name type="scientific">Symmachiella dynata</name>
    <dbReference type="NCBI Taxonomy" id="2527995"/>
    <lineage>
        <taxon>Bacteria</taxon>
        <taxon>Pseudomonadati</taxon>
        <taxon>Planctomycetota</taxon>
        <taxon>Planctomycetia</taxon>
        <taxon>Planctomycetales</taxon>
        <taxon>Planctomycetaceae</taxon>
        <taxon>Symmachiella</taxon>
    </lineage>
</organism>
<dbReference type="CDD" id="cd04666">
    <property type="entry name" value="NUDIX_DIPP2_like_Nudt4"/>
    <property type="match status" value="1"/>
</dbReference>
<evidence type="ECO:0000259" key="5">
    <source>
        <dbReference type="PROSITE" id="PS51462"/>
    </source>
</evidence>